<dbReference type="Proteomes" id="UP000095285">
    <property type="component" value="Unassembled WGS sequence"/>
</dbReference>
<dbReference type="WBParaSite" id="EN70_5315">
    <property type="protein sequence ID" value="EN70_5315"/>
    <property type="gene ID" value="EN70_5315"/>
</dbReference>
<evidence type="ECO:0000313" key="1">
    <source>
        <dbReference type="Proteomes" id="UP000095285"/>
    </source>
</evidence>
<dbReference type="AlphaFoldDB" id="A0A1I7VR62"/>
<reference evidence="1" key="1">
    <citation type="submission" date="2012-04" db="EMBL/GenBank/DDBJ databases">
        <title>The Genome Sequence of Loa loa.</title>
        <authorList>
            <consortium name="The Broad Institute Genome Sequencing Platform"/>
            <consortium name="Broad Institute Genome Sequencing Center for Infectious Disease"/>
            <person name="Nutman T.B."/>
            <person name="Fink D.L."/>
            <person name="Russ C."/>
            <person name="Young S."/>
            <person name="Zeng Q."/>
            <person name="Gargeya S."/>
            <person name="Alvarado L."/>
            <person name="Berlin A."/>
            <person name="Chapman S.B."/>
            <person name="Chen Z."/>
            <person name="Freedman E."/>
            <person name="Gellesch M."/>
            <person name="Goldberg J."/>
            <person name="Griggs A."/>
            <person name="Gujja S."/>
            <person name="Heilman E.R."/>
            <person name="Heiman D."/>
            <person name="Howarth C."/>
            <person name="Mehta T."/>
            <person name="Neiman D."/>
            <person name="Pearson M."/>
            <person name="Roberts A."/>
            <person name="Saif S."/>
            <person name="Shea T."/>
            <person name="Shenoy N."/>
            <person name="Sisk P."/>
            <person name="Stolte C."/>
            <person name="Sykes S."/>
            <person name="White J."/>
            <person name="Yandava C."/>
            <person name="Haas B."/>
            <person name="Henn M.R."/>
            <person name="Nusbaum C."/>
            <person name="Birren B."/>
        </authorList>
    </citation>
    <scope>NUCLEOTIDE SEQUENCE [LARGE SCALE GENOMIC DNA]</scope>
</reference>
<name>A0A1I7VR62_LOALO</name>
<reference evidence="2" key="2">
    <citation type="submission" date="2016-11" db="UniProtKB">
        <authorList>
            <consortium name="WormBaseParasite"/>
        </authorList>
    </citation>
    <scope>IDENTIFICATION</scope>
</reference>
<accession>A0A1I7VR62</accession>
<keyword evidence="1" id="KW-1185">Reference proteome</keyword>
<sequence length="56" mass="6399">MANGRSPRDPDRHHAGMTEVGTTFQQKCEWICLLSRAPPTDTNLEWFAKQSLKGKR</sequence>
<evidence type="ECO:0000313" key="2">
    <source>
        <dbReference type="WBParaSite" id="EN70_5315"/>
    </source>
</evidence>
<proteinExistence type="predicted"/>
<organism evidence="1 2">
    <name type="scientific">Loa loa</name>
    <name type="common">Eye worm</name>
    <name type="synonym">Filaria loa</name>
    <dbReference type="NCBI Taxonomy" id="7209"/>
    <lineage>
        <taxon>Eukaryota</taxon>
        <taxon>Metazoa</taxon>
        <taxon>Ecdysozoa</taxon>
        <taxon>Nematoda</taxon>
        <taxon>Chromadorea</taxon>
        <taxon>Rhabditida</taxon>
        <taxon>Spirurina</taxon>
        <taxon>Spiruromorpha</taxon>
        <taxon>Filarioidea</taxon>
        <taxon>Onchocercidae</taxon>
        <taxon>Loa</taxon>
    </lineage>
</organism>
<gene>
    <name evidence="2" type="primary">LOAG_07235</name>
</gene>
<protein>
    <submittedName>
        <fullName evidence="2">Uncharacterized protein</fullName>
    </submittedName>
</protein>
<dbReference type="InParanoid" id="A0A1I7VR62"/>
<dbReference type="OrthoDB" id="10505966at2759"/>